<feature type="region of interest" description="Disordered" evidence="1">
    <location>
        <begin position="1"/>
        <end position="24"/>
    </location>
</feature>
<evidence type="ECO:0000313" key="3">
    <source>
        <dbReference type="Proteomes" id="UP001165685"/>
    </source>
</evidence>
<reference evidence="2" key="1">
    <citation type="submission" date="2023-01" db="EMBL/GenBank/DDBJ databases">
        <title>Draft genome sequence of Nocardiopsis sp. LSu2-4 isolated from halophytes.</title>
        <authorList>
            <person name="Duangmal K."/>
            <person name="Chantavorakit T."/>
        </authorList>
    </citation>
    <scope>NUCLEOTIDE SEQUENCE</scope>
    <source>
        <strain evidence="2">LSu2-4</strain>
    </source>
</reference>
<evidence type="ECO:0000313" key="2">
    <source>
        <dbReference type="EMBL" id="MDA2806042.1"/>
    </source>
</evidence>
<name>A0ABT4TMX4_9ACTN</name>
<dbReference type="Proteomes" id="UP001165685">
    <property type="component" value="Unassembled WGS sequence"/>
</dbReference>
<sequence length="103" mass="11153">MAKKKNARSRTAPPPAETAESEQLSRLAEALAKYGVGTRVIRREPPVLRVSNPESEYAVEDVGCERREHGHAFLASFGVHLGTSESIPLTARKVAWLVGATDA</sequence>
<comment type="caution">
    <text evidence="2">The sequence shown here is derived from an EMBL/GenBank/DDBJ whole genome shotgun (WGS) entry which is preliminary data.</text>
</comment>
<organism evidence="2 3">
    <name type="scientific">Nocardiopsis suaedae</name>
    <dbReference type="NCBI Taxonomy" id="3018444"/>
    <lineage>
        <taxon>Bacteria</taxon>
        <taxon>Bacillati</taxon>
        <taxon>Actinomycetota</taxon>
        <taxon>Actinomycetes</taxon>
        <taxon>Streptosporangiales</taxon>
        <taxon>Nocardiopsidaceae</taxon>
        <taxon>Nocardiopsis</taxon>
    </lineage>
</organism>
<evidence type="ECO:0000256" key="1">
    <source>
        <dbReference type="SAM" id="MobiDB-lite"/>
    </source>
</evidence>
<protein>
    <submittedName>
        <fullName evidence="2">Uncharacterized protein</fullName>
    </submittedName>
</protein>
<keyword evidence="3" id="KW-1185">Reference proteome</keyword>
<accession>A0ABT4TMX4</accession>
<dbReference type="RefSeq" id="WP_270678683.1">
    <property type="nucleotide sequence ID" value="NZ_JAQFWP010000028.1"/>
</dbReference>
<proteinExistence type="predicted"/>
<gene>
    <name evidence="2" type="ORF">O4U47_16125</name>
</gene>
<dbReference type="EMBL" id="JAQFWP010000028">
    <property type="protein sequence ID" value="MDA2806042.1"/>
    <property type="molecule type" value="Genomic_DNA"/>
</dbReference>